<reference evidence="2" key="1">
    <citation type="submission" date="2017-03" db="EMBL/GenBank/DDBJ databases">
        <title>Phytopthora megakarya and P. palmivora, two closely related causual agents of cacao black pod achieved similar genome size and gene model numbers by different mechanisms.</title>
        <authorList>
            <person name="Ali S."/>
            <person name="Shao J."/>
            <person name="Larry D.J."/>
            <person name="Kronmiller B."/>
            <person name="Shen D."/>
            <person name="Strem M.D."/>
            <person name="Melnick R.L."/>
            <person name="Guiltinan M.J."/>
            <person name="Tyler B.M."/>
            <person name="Meinhardt L.W."/>
            <person name="Bailey B.A."/>
        </authorList>
    </citation>
    <scope>NUCLEOTIDE SEQUENCE [LARGE SCALE GENOMIC DNA]</scope>
    <source>
        <strain evidence="2">zdho120</strain>
    </source>
</reference>
<gene>
    <name evidence="1" type="ORF">PHMEG_00012597</name>
</gene>
<dbReference type="EMBL" id="NBNE01001444">
    <property type="protein sequence ID" value="OWZ13991.1"/>
    <property type="molecule type" value="Genomic_DNA"/>
</dbReference>
<accession>A0A225W8C0</accession>
<sequence>MKWTRFVKRSTTTQIEFRPFLASGKSVMKSIEIDHHRSSGVFSGSIIPGVFVSRGLFRRQSSQTAMYFLIVRALRGQYQ</sequence>
<protein>
    <submittedName>
        <fullName evidence="1">Uncharacterized protein</fullName>
    </submittedName>
</protein>
<proteinExistence type="predicted"/>
<evidence type="ECO:0000313" key="1">
    <source>
        <dbReference type="EMBL" id="OWZ13991.1"/>
    </source>
</evidence>
<dbReference type="OrthoDB" id="178344at2759"/>
<name>A0A225W8C0_9STRA</name>
<comment type="caution">
    <text evidence="1">The sequence shown here is derived from an EMBL/GenBank/DDBJ whole genome shotgun (WGS) entry which is preliminary data.</text>
</comment>
<organism evidence="1 2">
    <name type="scientific">Phytophthora megakarya</name>
    <dbReference type="NCBI Taxonomy" id="4795"/>
    <lineage>
        <taxon>Eukaryota</taxon>
        <taxon>Sar</taxon>
        <taxon>Stramenopiles</taxon>
        <taxon>Oomycota</taxon>
        <taxon>Peronosporomycetes</taxon>
        <taxon>Peronosporales</taxon>
        <taxon>Peronosporaceae</taxon>
        <taxon>Phytophthora</taxon>
    </lineage>
</organism>
<keyword evidence="2" id="KW-1185">Reference proteome</keyword>
<evidence type="ECO:0000313" key="2">
    <source>
        <dbReference type="Proteomes" id="UP000198211"/>
    </source>
</evidence>
<dbReference type="Proteomes" id="UP000198211">
    <property type="component" value="Unassembled WGS sequence"/>
</dbReference>
<dbReference type="AlphaFoldDB" id="A0A225W8C0"/>